<reference evidence="3" key="1">
    <citation type="submission" date="2021-10" db="EMBL/GenBank/DDBJ databases">
        <title>Loktanella gaetbuli sp. nov., isolated from a tidal flat.</title>
        <authorList>
            <person name="Park S."/>
            <person name="Yoon J.-H."/>
        </authorList>
    </citation>
    <scope>NUCLEOTIDE SEQUENCE</scope>
    <source>
        <strain evidence="3">TSTF-M6</strain>
    </source>
</reference>
<feature type="transmembrane region" description="Helical" evidence="1">
    <location>
        <begin position="101"/>
        <end position="119"/>
    </location>
</feature>
<dbReference type="EMBL" id="JAJATZ010000004">
    <property type="protein sequence ID" value="MCB5199624.1"/>
    <property type="molecule type" value="Genomic_DNA"/>
</dbReference>
<keyword evidence="2" id="KW-0732">Signal</keyword>
<comment type="caution">
    <text evidence="3">The sequence shown here is derived from an EMBL/GenBank/DDBJ whole genome shotgun (WGS) entry which is preliminary data.</text>
</comment>
<feature type="signal peptide" evidence="2">
    <location>
        <begin position="1"/>
        <end position="18"/>
    </location>
</feature>
<evidence type="ECO:0000256" key="2">
    <source>
        <dbReference type="SAM" id="SignalP"/>
    </source>
</evidence>
<protein>
    <submittedName>
        <fullName evidence="3">Uncharacterized protein</fullName>
    </submittedName>
</protein>
<keyword evidence="1" id="KW-1133">Transmembrane helix</keyword>
<accession>A0ABS8BV81</accession>
<evidence type="ECO:0000313" key="3">
    <source>
        <dbReference type="EMBL" id="MCB5199624.1"/>
    </source>
</evidence>
<organism evidence="3 4">
    <name type="scientific">Loktanella gaetbuli</name>
    <dbReference type="NCBI Taxonomy" id="2881335"/>
    <lineage>
        <taxon>Bacteria</taxon>
        <taxon>Pseudomonadati</taxon>
        <taxon>Pseudomonadota</taxon>
        <taxon>Alphaproteobacteria</taxon>
        <taxon>Rhodobacterales</taxon>
        <taxon>Roseobacteraceae</taxon>
        <taxon>Loktanella</taxon>
    </lineage>
</organism>
<gene>
    <name evidence="3" type="ORF">LGQ03_10255</name>
</gene>
<proteinExistence type="predicted"/>
<feature type="transmembrane region" description="Helical" evidence="1">
    <location>
        <begin position="68"/>
        <end position="89"/>
    </location>
</feature>
<feature type="chain" id="PRO_5045562281" evidence="2">
    <location>
        <begin position="19"/>
        <end position="126"/>
    </location>
</feature>
<evidence type="ECO:0000313" key="4">
    <source>
        <dbReference type="Proteomes" id="UP001138961"/>
    </source>
</evidence>
<dbReference type="RefSeq" id="WP_143056789.1">
    <property type="nucleotide sequence ID" value="NZ_JAJATZ010000004.1"/>
</dbReference>
<keyword evidence="1" id="KW-0472">Membrane</keyword>
<dbReference type="Proteomes" id="UP001138961">
    <property type="component" value="Unassembled WGS sequence"/>
</dbReference>
<sequence length="126" mass="13295">MRYPMTLLLAFAPGPALAQVCAQMRPDWSGGPVSAMTEAIWLFSTAPTVALLIATGAAIWFRSTWAGAAAVVAWSGYIYLLSSDVQILSQARAEGCIGPQTLSIGIVIAICVTTVLITAPRKPRSE</sequence>
<name>A0ABS8BV81_9RHOB</name>
<evidence type="ECO:0000256" key="1">
    <source>
        <dbReference type="SAM" id="Phobius"/>
    </source>
</evidence>
<feature type="transmembrane region" description="Helical" evidence="1">
    <location>
        <begin position="42"/>
        <end position="61"/>
    </location>
</feature>
<keyword evidence="1" id="KW-0812">Transmembrane</keyword>
<keyword evidence="4" id="KW-1185">Reference proteome</keyword>